<reference evidence="1" key="1">
    <citation type="submission" date="2019-10" db="EMBL/GenBank/DDBJ databases">
        <authorList>
            <person name="Soares A.E.R."/>
            <person name="Aleixo A."/>
            <person name="Schneider P."/>
            <person name="Miyaki C.Y."/>
            <person name="Schneider M.P."/>
            <person name="Mello C."/>
            <person name="Vasconcelos A.T.R."/>
        </authorList>
    </citation>
    <scope>NUCLEOTIDE SEQUENCE</scope>
    <source>
        <tissue evidence="1">Muscle</tissue>
    </source>
</reference>
<accession>A0ABQ9DY29</accession>
<evidence type="ECO:0000313" key="1">
    <source>
        <dbReference type="EMBL" id="KAJ7427360.1"/>
    </source>
</evidence>
<proteinExistence type="predicted"/>
<dbReference type="EMBL" id="WHWB01031968">
    <property type="protein sequence ID" value="KAJ7427360.1"/>
    <property type="molecule type" value="Genomic_DNA"/>
</dbReference>
<gene>
    <name evidence="1" type="ORF">WISP_07749</name>
</gene>
<name>A0ABQ9DY29_9PASS</name>
<comment type="caution">
    <text evidence="1">The sequence shown here is derived from an EMBL/GenBank/DDBJ whole genome shotgun (WGS) entry which is preliminary data.</text>
</comment>
<evidence type="ECO:0000313" key="2">
    <source>
        <dbReference type="Proteomes" id="UP001145742"/>
    </source>
</evidence>
<organism evidence="1 2">
    <name type="scientific">Willisornis vidua</name>
    <name type="common">Xingu scale-backed antbird</name>
    <dbReference type="NCBI Taxonomy" id="1566151"/>
    <lineage>
        <taxon>Eukaryota</taxon>
        <taxon>Metazoa</taxon>
        <taxon>Chordata</taxon>
        <taxon>Craniata</taxon>
        <taxon>Vertebrata</taxon>
        <taxon>Euteleostomi</taxon>
        <taxon>Archelosauria</taxon>
        <taxon>Archosauria</taxon>
        <taxon>Dinosauria</taxon>
        <taxon>Saurischia</taxon>
        <taxon>Theropoda</taxon>
        <taxon>Coelurosauria</taxon>
        <taxon>Aves</taxon>
        <taxon>Neognathae</taxon>
        <taxon>Neoaves</taxon>
        <taxon>Telluraves</taxon>
        <taxon>Australaves</taxon>
        <taxon>Passeriformes</taxon>
        <taxon>Thamnophilidae</taxon>
        <taxon>Willisornis</taxon>
    </lineage>
</organism>
<dbReference type="Proteomes" id="UP001145742">
    <property type="component" value="Unassembled WGS sequence"/>
</dbReference>
<sequence>MTKGGCDLMECPHWCRVLSGPVDPLREKSMLEKVSCQGLRTRGGSAPQQPFPEGQHLMEETNTGAAHLADGKSLCWRSSGRIVSHGIDPTVEQRKSVRSLIPVEKGAAETTCDKMTITSVLYSLVLLGERRLIITNKKPVKEVGMGGRFF</sequence>
<keyword evidence="2" id="KW-1185">Reference proteome</keyword>
<protein>
    <submittedName>
        <fullName evidence="1">Uncharacterized protein</fullName>
    </submittedName>
</protein>